<keyword evidence="3" id="KW-1185">Reference proteome</keyword>
<evidence type="ECO:0000313" key="3">
    <source>
        <dbReference type="Proteomes" id="UP000826656"/>
    </source>
</evidence>
<gene>
    <name evidence="2" type="ORF">KY290_001347</name>
</gene>
<proteinExistence type="predicted"/>
<dbReference type="EMBL" id="JAIVGD010000001">
    <property type="protein sequence ID" value="KAH0781749.1"/>
    <property type="molecule type" value="Genomic_DNA"/>
</dbReference>
<comment type="caution">
    <text evidence="2">The sequence shown here is derived from an EMBL/GenBank/DDBJ whole genome shotgun (WGS) entry which is preliminary data.</text>
</comment>
<organism evidence="2 3">
    <name type="scientific">Solanum tuberosum</name>
    <name type="common">Potato</name>
    <dbReference type="NCBI Taxonomy" id="4113"/>
    <lineage>
        <taxon>Eukaryota</taxon>
        <taxon>Viridiplantae</taxon>
        <taxon>Streptophyta</taxon>
        <taxon>Embryophyta</taxon>
        <taxon>Tracheophyta</taxon>
        <taxon>Spermatophyta</taxon>
        <taxon>Magnoliopsida</taxon>
        <taxon>eudicotyledons</taxon>
        <taxon>Gunneridae</taxon>
        <taxon>Pentapetalae</taxon>
        <taxon>asterids</taxon>
        <taxon>lamiids</taxon>
        <taxon>Solanales</taxon>
        <taxon>Solanaceae</taxon>
        <taxon>Solanoideae</taxon>
        <taxon>Solaneae</taxon>
        <taxon>Solanum</taxon>
    </lineage>
</organism>
<evidence type="ECO:0000256" key="1">
    <source>
        <dbReference type="SAM" id="MobiDB-lite"/>
    </source>
</evidence>
<accession>A0ABQ7WLY9</accession>
<sequence>MATINVVENDSLGSTPLTFTEEQYGQILRLLNKENHVIPTVNQAGIDHSLFFSTKLKHWVVDSGATKHMTTSLDDLFDIVALEQSNQNHAQLPDGGPGKVKGNGKET</sequence>
<evidence type="ECO:0000313" key="2">
    <source>
        <dbReference type="EMBL" id="KAH0781749.1"/>
    </source>
</evidence>
<protein>
    <submittedName>
        <fullName evidence="2">Uncharacterized protein</fullName>
    </submittedName>
</protein>
<feature type="region of interest" description="Disordered" evidence="1">
    <location>
        <begin position="87"/>
        <end position="107"/>
    </location>
</feature>
<reference evidence="2 3" key="1">
    <citation type="journal article" date="2021" name="bioRxiv">
        <title>Chromosome-scale and haplotype-resolved genome assembly of a tetraploid potato cultivar.</title>
        <authorList>
            <person name="Sun H."/>
            <person name="Jiao W.-B."/>
            <person name="Krause K."/>
            <person name="Campoy J.A."/>
            <person name="Goel M."/>
            <person name="Folz-Donahue K."/>
            <person name="Kukat C."/>
            <person name="Huettel B."/>
            <person name="Schneeberger K."/>
        </authorList>
    </citation>
    <scope>NUCLEOTIDE SEQUENCE [LARGE SCALE GENOMIC DNA]</scope>
    <source>
        <strain evidence="2">SolTubOtavaFocal</strain>
        <tissue evidence="2">Leaves</tissue>
    </source>
</reference>
<name>A0ABQ7WLY9_SOLTU</name>
<dbReference type="Proteomes" id="UP000826656">
    <property type="component" value="Unassembled WGS sequence"/>
</dbReference>